<feature type="transmembrane region" description="Helical" evidence="1">
    <location>
        <begin position="123"/>
        <end position="143"/>
    </location>
</feature>
<sequence length="332" mass="38334">MTPKYQLFLIFMIILQTMCMLYNIVLLTATIINRRNAALPLAYIVLMSIPGILITVFLNVNVAAFAFLTEEEYENYLTAFGAQFSLGATFSYFHSLCISVLMTVNRLAIILNPFSEMFTQRRLFGYAAVIAIVVLISLLIPYFTPCRIIFMLNHLSFISACDPERHPITVFQNQYAILLPFTCMFVNLAIILHLRFARNDTYVKFKKFFTKNHHISAVPTVKAAEQSNLSKIQARRDLIMMRQTVAIAVYLSIYELGAFITKCFPTVFASLPEVVREGYFYFRLESIPMMNFFIYYLETPSTRRMIRRFLNLKNNNDSTAQNATVFTVAQRR</sequence>
<keyword evidence="3" id="KW-1185">Reference proteome</keyword>
<dbReference type="eggNOG" id="ENOG502TG8Z">
    <property type="taxonomic scope" value="Eukaryota"/>
</dbReference>
<evidence type="ECO:0000256" key="1">
    <source>
        <dbReference type="SAM" id="Phobius"/>
    </source>
</evidence>
<feature type="transmembrane region" description="Helical" evidence="1">
    <location>
        <begin position="280"/>
        <end position="297"/>
    </location>
</feature>
<dbReference type="Gene3D" id="1.20.1070.10">
    <property type="entry name" value="Rhodopsin 7-helix transmembrane proteins"/>
    <property type="match status" value="1"/>
</dbReference>
<dbReference type="PhylomeDB" id="G5EDU5"/>
<dbReference type="CTD" id="187578"/>
<evidence type="ECO:0000313" key="4">
    <source>
        <dbReference type="WormBase" id="R04D3.10"/>
    </source>
</evidence>
<feature type="transmembrane region" description="Helical" evidence="1">
    <location>
        <begin position="6"/>
        <end position="29"/>
    </location>
</feature>
<dbReference type="KEGG" id="cel:CELE_R04D3.10"/>
<dbReference type="Proteomes" id="UP000001940">
    <property type="component" value="Chromosome X"/>
</dbReference>
<dbReference type="WormBase" id="R04D3.10">
    <property type="protein sequence ID" value="CE06230"/>
    <property type="gene ID" value="WBGene00011013"/>
    <property type="gene designation" value="srxa-8"/>
</dbReference>
<proteinExistence type="predicted"/>
<organism evidence="2 3">
    <name type="scientific">Caenorhabditis elegans</name>
    <dbReference type="NCBI Taxonomy" id="6239"/>
    <lineage>
        <taxon>Eukaryota</taxon>
        <taxon>Metazoa</taxon>
        <taxon>Ecdysozoa</taxon>
        <taxon>Nematoda</taxon>
        <taxon>Chromadorea</taxon>
        <taxon>Rhabditida</taxon>
        <taxon>Rhabditina</taxon>
        <taxon>Rhabditomorpha</taxon>
        <taxon>Rhabditoidea</taxon>
        <taxon>Rhabditidae</taxon>
        <taxon>Peloderinae</taxon>
        <taxon>Caenorhabditis</taxon>
    </lineage>
</organism>
<feature type="transmembrane region" description="Helical" evidence="1">
    <location>
        <begin position="41"/>
        <end position="69"/>
    </location>
</feature>
<evidence type="ECO:0000313" key="2">
    <source>
        <dbReference type="EMBL" id="CAA94169.3"/>
    </source>
</evidence>
<dbReference type="PANTHER" id="PTHR23018:SF10">
    <property type="entry name" value="G_PROTEIN_RECEP_F1_2 DOMAIN-CONTAINING PROTEIN-RELATED"/>
    <property type="match status" value="1"/>
</dbReference>
<dbReference type="InParanoid" id="G5EDU5"/>
<protein>
    <submittedName>
        <fullName evidence="2">G_PROTEIN_RECEP_F1_2 domain-containing protein</fullName>
    </submittedName>
</protein>
<feature type="transmembrane region" description="Helical" evidence="1">
    <location>
        <begin position="175"/>
        <end position="197"/>
    </location>
</feature>
<dbReference type="Pfam" id="PF03383">
    <property type="entry name" value="Serpentine_r_xa"/>
    <property type="match status" value="1"/>
</dbReference>
<dbReference type="FunCoup" id="G5EDU5">
    <property type="interactions" value="7"/>
</dbReference>
<dbReference type="InterPro" id="IPR005047">
    <property type="entry name" value="7TM_GPCR_serpentine_rcpt_Srxa"/>
</dbReference>
<reference evidence="2 3" key="1">
    <citation type="journal article" date="1998" name="Science">
        <title>Genome sequence of the nematode C. elegans: a platform for investigating biology.</title>
        <authorList>
            <consortium name="The C. elegans sequencing consortium"/>
            <person name="Sulson J.E."/>
            <person name="Waterston R."/>
        </authorList>
    </citation>
    <scope>NUCLEOTIDE SEQUENCE [LARGE SCALE GENOMIC DNA]</scope>
    <source>
        <strain evidence="2 3">Bristol N2</strain>
    </source>
</reference>
<dbReference type="AGR" id="WB:WBGene00011013"/>
<dbReference type="RefSeq" id="NP_510216.3">
    <property type="nucleotide sequence ID" value="NM_077815.4"/>
</dbReference>
<keyword evidence="1" id="KW-0812">Transmembrane</keyword>
<dbReference type="OrthoDB" id="5823722at2759"/>
<feature type="transmembrane region" description="Helical" evidence="1">
    <location>
        <begin position="89"/>
        <end position="111"/>
    </location>
</feature>
<dbReference type="PANTHER" id="PTHR23018">
    <property type="entry name" value="SERPENTINE RECEPTOR, CLASS XA-RELATED"/>
    <property type="match status" value="1"/>
</dbReference>
<feature type="transmembrane region" description="Helical" evidence="1">
    <location>
        <begin position="245"/>
        <end position="268"/>
    </location>
</feature>
<name>G5EDU5_CAEEL</name>
<gene>
    <name evidence="2 4" type="primary">srxa-8</name>
    <name evidence="2" type="ORF">CELE_R04D3.10</name>
    <name evidence="4" type="ORF">R04D3.10</name>
</gene>
<dbReference type="AlphaFoldDB" id="G5EDU5"/>
<keyword evidence="1" id="KW-1133">Transmembrane helix</keyword>
<dbReference type="HOGENOM" id="CLU_069454_0_0_1"/>
<dbReference type="OMA" id="LSCMVIN"/>
<dbReference type="EMBL" id="BX284606">
    <property type="protein sequence ID" value="CAA94169.3"/>
    <property type="molecule type" value="Genomic_DNA"/>
</dbReference>
<dbReference type="GeneID" id="187578"/>
<accession>G5EDU5</accession>
<dbReference type="PaxDb" id="6239-R04D3.10"/>
<dbReference type="SUPFAM" id="SSF81321">
    <property type="entry name" value="Family A G protein-coupled receptor-like"/>
    <property type="match status" value="1"/>
</dbReference>
<keyword evidence="1" id="KW-0472">Membrane</keyword>
<evidence type="ECO:0000313" key="3">
    <source>
        <dbReference type="Proteomes" id="UP000001940"/>
    </source>
</evidence>